<dbReference type="AlphaFoldDB" id="A0A087SZF9"/>
<dbReference type="EMBL" id="KK112665">
    <property type="protein sequence ID" value="KFM58248.1"/>
    <property type="molecule type" value="Genomic_DNA"/>
</dbReference>
<feature type="non-terminal residue" evidence="1">
    <location>
        <position position="40"/>
    </location>
</feature>
<proteinExistence type="predicted"/>
<accession>A0A087SZF9</accession>
<evidence type="ECO:0000313" key="1">
    <source>
        <dbReference type="EMBL" id="KFM58248.1"/>
    </source>
</evidence>
<protein>
    <submittedName>
        <fullName evidence="1">Uncharacterized protein</fullName>
    </submittedName>
</protein>
<dbReference type="OrthoDB" id="6415022at2759"/>
<name>A0A087SZF9_STEMI</name>
<reference evidence="1 2" key="1">
    <citation type="submission" date="2013-11" db="EMBL/GenBank/DDBJ databases">
        <title>Genome sequencing of Stegodyphus mimosarum.</title>
        <authorList>
            <person name="Bechsgaard J."/>
        </authorList>
    </citation>
    <scope>NUCLEOTIDE SEQUENCE [LARGE SCALE GENOMIC DNA]</scope>
</reference>
<evidence type="ECO:0000313" key="2">
    <source>
        <dbReference type="Proteomes" id="UP000054359"/>
    </source>
</evidence>
<dbReference type="Proteomes" id="UP000054359">
    <property type="component" value="Unassembled WGS sequence"/>
</dbReference>
<sequence>MSFENKYASVEQYLRKLSGQEKEILLVDHNYVKAWNAHPD</sequence>
<keyword evidence="2" id="KW-1185">Reference proteome</keyword>
<gene>
    <name evidence="1" type="ORF">X975_07822</name>
</gene>
<organism evidence="1 2">
    <name type="scientific">Stegodyphus mimosarum</name>
    <name type="common">African social velvet spider</name>
    <dbReference type="NCBI Taxonomy" id="407821"/>
    <lineage>
        <taxon>Eukaryota</taxon>
        <taxon>Metazoa</taxon>
        <taxon>Ecdysozoa</taxon>
        <taxon>Arthropoda</taxon>
        <taxon>Chelicerata</taxon>
        <taxon>Arachnida</taxon>
        <taxon>Araneae</taxon>
        <taxon>Araneomorphae</taxon>
        <taxon>Entelegynae</taxon>
        <taxon>Eresoidea</taxon>
        <taxon>Eresidae</taxon>
        <taxon>Stegodyphus</taxon>
    </lineage>
</organism>